<evidence type="ECO:0000256" key="15">
    <source>
        <dbReference type="HAMAP-Rule" id="MF_02003"/>
    </source>
</evidence>
<dbReference type="HAMAP" id="MF_02003">
    <property type="entry name" value="Ile_tRNA_synth_type2"/>
    <property type="match status" value="1"/>
</dbReference>
<dbReference type="Gene3D" id="1.10.730.10">
    <property type="entry name" value="Isoleucyl-tRNA Synthetase, Domain 1"/>
    <property type="match status" value="1"/>
</dbReference>
<dbReference type="NCBIfam" id="TIGR00392">
    <property type="entry name" value="ileS"/>
    <property type="match status" value="1"/>
</dbReference>
<keyword evidence="7 15" id="KW-0479">Metal-binding</keyword>
<dbReference type="CDD" id="cd00818">
    <property type="entry name" value="IleRS_core"/>
    <property type="match status" value="1"/>
</dbReference>
<dbReference type="InterPro" id="IPR014729">
    <property type="entry name" value="Rossmann-like_a/b/a_fold"/>
</dbReference>
<dbReference type="AlphaFoldDB" id="A0A1H7CMD6"/>
<dbReference type="CDD" id="cd07961">
    <property type="entry name" value="Anticodon_Ia_Ile_ABEc"/>
    <property type="match status" value="1"/>
</dbReference>
<evidence type="ECO:0000256" key="12">
    <source>
        <dbReference type="ARBA" id="ARBA00023146"/>
    </source>
</evidence>
<evidence type="ECO:0000256" key="11">
    <source>
        <dbReference type="ARBA" id="ARBA00022917"/>
    </source>
</evidence>
<dbReference type="SUPFAM" id="SSF47323">
    <property type="entry name" value="Anticodon-binding domain of a subclass of class I aminoacyl-tRNA synthetases"/>
    <property type="match status" value="1"/>
</dbReference>
<dbReference type="GO" id="GO:0006428">
    <property type="term" value="P:isoleucyl-tRNA aminoacylation"/>
    <property type="evidence" value="ECO:0007669"/>
    <property type="project" value="UniProtKB-UniRule"/>
</dbReference>
<protein>
    <recommendedName>
        <fullName evidence="15">Isoleucine--tRNA ligase</fullName>
        <ecNumber evidence="15">6.1.1.5</ecNumber>
    </recommendedName>
    <alternativeName>
        <fullName evidence="15">Isoleucyl-tRNA synthetase</fullName>
        <shortName evidence="15">IleRS</shortName>
    </alternativeName>
</protein>
<comment type="catalytic activity">
    <reaction evidence="14 15">
        <text>tRNA(Ile) + L-isoleucine + ATP = L-isoleucyl-tRNA(Ile) + AMP + diphosphate</text>
        <dbReference type="Rhea" id="RHEA:11060"/>
        <dbReference type="Rhea" id="RHEA-COMP:9666"/>
        <dbReference type="Rhea" id="RHEA-COMP:9695"/>
        <dbReference type="ChEBI" id="CHEBI:30616"/>
        <dbReference type="ChEBI" id="CHEBI:33019"/>
        <dbReference type="ChEBI" id="CHEBI:58045"/>
        <dbReference type="ChEBI" id="CHEBI:78442"/>
        <dbReference type="ChEBI" id="CHEBI:78528"/>
        <dbReference type="ChEBI" id="CHEBI:456215"/>
        <dbReference type="EC" id="6.1.1.5"/>
    </reaction>
</comment>
<evidence type="ECO:0000313" key="19">
    <source>
        <dbReference type="Proteomes" id="UP000199662"/>
    </source>
</evidence>
<reference evidence="18 19" key="1">
    <citation type="submission" date="2016-10" db="EMBL/GenBank/DDBJ databases">
        <authorList>
            <person name="de Groot N.N."/>
        </authorList>
    </citation>
    <scope>NUCLEOTIDE SEQUENCE [LARGE SCALE GENOMIC DNA]</scope>
    <source>
        <strain evidence="18 19">DSM 2179</strain>
    </source>
</reference>
<evidence type="ECO:0000256" key="6">
    <source>
        <dbReference type="ARBA" id="ARBA00022598"/>
    </source>
</evidence>
<evidence type="ECO:0000313" key="18">
    <source>
        <dbReference type="EMBL" id="SEJ90848.1"/>
    </source>
</evidence>
<dbReference type="GO" id="GO:0002161">
    <property type="term" value="F:aminoacyl-tRNA deacylase activity"/>
    <property type="evidence" value="ECO:0007669"/>
    <property type="project" value="InterPro"/>
</dbReference>
<dbReference type="FunFam" id="3.40.50.620:FF:000075">
    <property type="entry name" value="Isoleucine--tRNA ligase"/>
    <property type="match status" value="1"/>
</dbReference>
<evidence type="ECO:0000256" key="1">
    <source>
        <dbReference type="ARBA" id="ARBA00001947"/>
    </source>
</evidence>
<dbReference type="PRINTS" id="PR00984">
    <property type="entry name" value="TRNASYNTHILE"/>
</dbReference>
<keyword evidence="9 15" id="KW-0862">Zinc</keyword>
<dbReference type="InterPro" id="IPR033709">
    <property type="entry name" value="Anticodon_Ile_ABEc"/>
</dbReference>
<comment type="subcellular location">
    <subcellularLocation>
        <location evidence="2 15">Cytoplasm</location>
    </subcellularLocation>
</comment>
<feature type="domain" description="Methionyl/Valyl/Leucyl/Isoleucyl-tRNA synthetase anticodon-binding" evidence="17">
    <location>
        <begin position="675"/>
        <end position="824"/>
    </location>
</feature>
<evidence type="ECO:0000259" key="17">
    <source>
        <dbReference type="Pfam" id="PF08264"/>
    </source>
</evidence>
<evidence type="ECO:0000256" key="13">
    <source>
        <dbReference type="ARBA" id="ARBA00025217"/>
    </source>
</evidence>
<dbReference type="GO" id="GO:0004822">
    <property type="term" value="F:isoleucine-tRNA ligase activity"/>
    <property type="evidence" value="ECO:0007669"/>
    <property type="project" value="UniProtKB-UniRule"/>
</dbReference>
<dbReference type="SUPFAM" id="SSF52374">
    <property type="entry name" value="Nucleotidylyl transferase"/>
    <property type="match status" value="1"/>
</dbReference>
<dbReference type="InterPro" id="IPR009080">
    <property type="entry name" value="tRNAsynth_Ia_anticodon-bd"/>
</dbReference>
<dbReference type="PROSITE" id="PS00178">
    <property type="entry name" value="AA_TRNA_LIGASE_I"/>
    <property type="match status" value="1"/>
</dbReference>
<dbReference type="InterPro" id="IPR001412">
    <property type="entry name" value="aa-tRNA-synth_I_CS"/>
</dbReference>
<comment type="subunit">
    <text evidence="4 15">Monomer.</text>
</comment>
<keyword evidence="10 15" id="KW-0067">ATP-binding</keyword>
<keyword evidence="11 15" id="KW-0648">Protein biosynthesis</keyword>
<evidence type="ECO:0000256" key="14">
    <source>
        <dbReference type="ARBA" id="ARBA00048359"/>
    </source>
</evidence>
<keyword evidence="5 15" id="KW-0963">Cytoplasm</keyword>
<evidence type="ECO:0000256" key="3">
    <source>
        <dbReference type="ARBA" id="ARBA00007078"/>
    </source>
</evidence>
<comment type="similarity">
    <text evidence="3 15">Belongs to the class-I aminoacyl-tRNA synthetase family. IleS type 2 subfamily.</text>
</comment>
<sequence>MYKKVETNLNFVDREKNIEHFWKEKDIFKKSIEQREGSPAFTFYDGPPTANGKPHIGHVLTRVIKDMIPRFQTMKGHKIRRKAGWDTHGLPVELEVEKQLGLDGKEQIEKYGIEPFVKKCKESVWQYKGMWEDFSSTVGFWADMDDPYVTYDNTFIESEWWALKQIWEKGLLYKGYKIVPYCPRCGTPLSSHEVAQGYKDVKEKSAIAKFKVKGEDAYILAWTTTPWTLPSNVALCVNPDITYVKVKNNETIYYMAEALLESVLDGEYQVLETFKGKDLEYKEYEPLFAFANVTKKAFFVTCDTYVTTSDGTGVVHTAPAFGEDDSRVGRKYDLPFVQFVDGKGEMTKETDWEGIFCKKADPLILQALEEKGLLFKVLDFEHSYPHCWRCDTPLIYYARESWFIKMTDVKEDLIRNNNTVNWIPESIGKGRFGDWLENLQDWGISRNRYWGTPLNVWECECGKQHSIGSIEELKSMSDNCPADIELHRPFIDDVTIKCPTCGKQMKRVPEVIDCWFDSGSMPFAQWHYPFENQDIFKENFPADFISEAVDQTRGWFYSLLAISTLLFNTAPYKNVIVLGHVQDANGQKMSKSKGNAVDPFDALQEHGADAIRWYFYENSAPWLPNRFHKAAVTEGQRKFMGTLWNTYAFFVLYANIDDFDASKYILDYDKLSVMDKWLLSRLNTLVKTVDDNLSNYKVTETAKVLQGFVDEMSNWYVRRSRERFWARELTQDKINAYMTLYTALVTVAKAAAPMVPFMTEDMYQNLVCGIDAAAPESIHLCDFPTVNEQWIDKELETNMELVLEIVVLGRSARNTANIKNRQPIGNMYVKAAAELNDFYKKIVEEELNVKAVTFKDDMEEYLTYSFKPQFKVLGPKVGKQIGEIKAALVTVNGHEAKEELDKTGELKLTLKTGEVILLAEDMEVSMAQTEGYVSDRYNGVIVALETTLSQELLEEGFVREVISKLQTMRKDNKFEVMDRIDVYVNGNEKIAKLMTANMATIKDIVLGNEIHVGSLAGFTKEWNINGEKVELGIQ</sequence>
<dbReference type="EMBL" id="FNZK01000023">
    <property type="protein sequence ID" value="SEJ90848.1"/>
    <property type="molecule type" value="Genomic_DNA"/>
</dbReference>
<dbReference type="GO" id="GO:0005737">
    <property type="term" value="C:cytoplasm"/>
    <property type="evidence" value="ECO:0007669"/>
    <property type="project" value="UniProtKB-SubCell"/>
</dbReference>
<dbReference type="PANTHER" id="PTHR42780">
    <property type="entry name" value="SOLEUCYL-TRNA SYNTHETASE"/>
    <property type="match status" value="1"/>
</dbReference>
<dbReference type="SUPFAM" id="SSF50677">
    <property type="entry name" value="ValRS/IleRS/LeuRS editing domain"/>
    <property type="match status" value="1"/>
</dbReference>
<dbReference type="Pfam" id="PF08264">
    <property type="entry name" value="Anticodon_1"/>
    <property type="match status" value="1"/>
</dbReference>
<dbReference type="GO" id="GO:0000049">
    <property type="term" value="F:tRNA binding"/>
    <property type="evidence" value="ECO:0007669"/>
    <property type="project" value="InterPro"/>
</dbReference>
<dbReference type="PANTHER" id="PTHR42780:SF1">
    <property type="entry name" value="ISOLEUCINE--TRNA LIGASE, CYTOPLASMIC"/>
    <property type="match status" value="1"/>
</dbReference>
<dbReference type="Gene3D" id="3.40.50.620">
    <property type="entry name" value="HUPs"/>
    <property type="match status" value="2"/>
</dbReference>
<keyword evidence="19" id="KW-1185">Reference proteome</keyword>
<dbReference type="GO" id="GO:0008270">
    <property type="term" value="F:zinc ion binding"/>
    <property type="evidence" value="ECO:0007669"/>
    <property type="project" value="UniProtKB-UniRule"/>
</dbReference>
<keyword evidence="12 15" id="KW-0030">Aminoacyl-tRNA synthetase</keyword>
<dbReference type="STRING" id="84035.SAMN05660742_12334"/>
<comment type="domain">
    <text evidence="15">IleRS has two distinct active sites: one for aminoacylation and one for editing. The misactivated valine is translocated from the active site to the editing site, which sterically excludes the correctly activated isoleucine. The single editing site contains two valyl binding pockets, one specific for each substrate (Val-AMP or Val-tRNA(Ile)).</text>
</comment>
<gene>
    <name evidence="15" type="primary">ileS</name>
    <name evidence="18" type="ORF">SAMN05660742_12334</name>
</gene>
<dbReference type="GO" id="GO:0005524">
    <property type="term" value="F:ATP binding"/>
    <property type="evidence" value="ECO:0007669"/>
    <property type="project" value="UniProtKB-UniRule"/>
</dbReference>
<evidence type="ECO:0000259" key="16">
    <source>
        <dbReference type="Pfam" id="PF00133"/>
    </source>
</evidence>
<feature type="short sequence motif" description="'HIGH' region" evidence="15">
    <location>
        <begin position="48"/>
        <end position="58"/>
    </location>
</feature>
<organism evidence="18 19">
    <name type="scientific">Propionispira arboris</name>
    <dbReference type="NCBI Taxonomy" id="84035"/>
    <lineage>
        <taxon>Bacteria</taxon>
        <taxon>Bacillati</taxon>
        <taxon>Bacillota</taxon>
        <taxon>Negativicutes</taxon>
        <taxon>Selenomonadales</taxon>
        <taxon>Selenomonadaceae</taxon>
        <taxon>Propionispira</taxon>
    </lineage>
</organism>
<feature type="binding site" evidence="15">
    <location>
        <position position="591"/>
    </location>
    <ligand>
        <name>ATP</name>
        <dbReference type="ChEBI" id="CHEBI:30616"/>
    </ligand>
</feature>
<keyword evidence="6 15" id="KW-0436">Ligase</keyword>
<dbReference type="Proteomes" id="UP000199662">
    <property type="component" value="Unassembled WGS sequence"/>
</dbReference>
<evidence type="ECO:0000256" key="2">
    <source>
        <dbReference type="ARBA" id="ARBA00004496"/>
    </source>
</evidence>
<proteinExistence type="inferred from homology"/>
<dbReference type="FunFam" id="3.40.50.620:FF:000063">
    <property type="entry name" value="Isoleucine--tRNA ligase"/>
    <property type="match status" value="1"/>
</dbReference>
<dbReference type="RefSeq" id="WP_091834994.1">
    <property type="nucleotide sequence ID" value="NZ_FNZK01000023.1"/>
</dbReference>
<accession>A0A1H7CMD6</accession>
<comment type="function">
    <text evidence="13 15">Catalyzes the attachment of isoleucine to tRNA(Ile). As IleRS can inadvertently accommodate and process structurally similar amino acids such as valine, to avoid such errors it has two additional distinct tRNA(Ile)-dependent editing activities. One activity is designated as 'pretransfer' editing and involves the hydrolysis of activated Val-AMP. The other activity is designated 'posttransfer' editing and involves deacylation of mischarged Val-tRNA(Ile).</text>
</comment>
<feature type="short sequence motif" description="'KMSKS' region" evidence="15">
    <location>
        <begin position="588"/>
        <end position="592"/>
    </location>
</feature>
<dbReference type="EC" id="6.1.1.5" evidence="15"/>
<dbReference type="InterPro" id="IPR002301">
    <property type="entry name" value="Ile-tRNA-ligase"/>
</dbReference>
<dbReference type="Pfam" id="PF00133">
    <property type="entry name" value="tRNA-synt_1"/>
    <property type="match status" value="1"/>
</dbReference>
<evidence type="ECO:0000256" key="8">
    <source>
        <dbReference type="ARBA" id="ARBA00022741"/>
    </source>
</evidence>
<evidence type="ECO:0000256" key="9">
    <source>
        <dbReference type="ARBA" id="ARBA00022833"/>
    </source>
</evidence>
<evidence type="ECO:0000256" key="4">
    <source>
        <dbReference type="ARBA" id="ARBA00011245"/>
    </source>
</evidence>
<dbReference type="InterPro" id="IPR013155">
    <property type="entry name" value="M/V/L/I-tRNA-synth_anticd-bd"/>
</dbReference>
<dbReference type="InterPro" id="IPR009008">
    <property type="entry name" value="Val/Leu/Ile-tRNA-synth_edit"/>
</dbReference>
<evidence type="ECO:0000256" key="5">
    <source>
        <dbReference type="ARBA" id="ARBA00022490"/>
    </source>
</evidence>
<dbReference type="InterPro" id="IPR002300">
    <property type="entry name" value="aa-tRNA-synth_Ia"/>
</dbReference>
<dbReference type="InterPro" id="IPR023586">
    <property type="entry name" value="Ile-tRNA-ligase_type2"/>
</dbReference>
<dbReference type="Pfam" id="PF19302">
    <property type="entry name" value="DUF5915"/>
    <property type="match status" value="1"/>
</dbReference>
<keyword evidence="8 15" id="KW-0547">Nucleotide-binding</keyword>
<evidence type="ECO:0000256" key="10">
    <source>
        <dbReference type="ARBA" id="ARBA00022840"/>
    </source>
</evidence>
<comment type="cofactor">
    <cofactor evidence="1 15">
        <name>Zn(2+)</name>
        <dbReference type="ChEBI" id="CHEBI:29105"/>
    </cofactor>
</comment>
<evidence type="ECO:0000256" key="7">
    <source>
        <dbReference type="ARBA" id="ARBA00022723"/>
    </source>
</evidence>
<feature type="domain" description="Aminoacyl-tRNA synthetase class Ia" evidence="16">
    <location>
        <begin position="19"/>
        <end position="618"/>
    </location>
</feature>
<name>A0A1H7CMD6_9FIRM</name>